<keyword evidence="2" id="KW-0472">Membrane</keyword>
<keyword evidence="1" id="KW-0732">Signal</keyword>
<gene>
    <name evidence="5" type="ORF">SAMN05661096_02521</name>
</gene>
<organism evidence="5 6">
    <name type="scientific">Marivirga sericea</name>
    <dbReference type="NCBI Taxonomy" id="1028"/>
    <lineage>
        <taxon>Bacteria</taxon>
        <taxon>Pseudomonadati</taxon>
        <taxon>Bacteroidota</taxon>
        <taxon>Cytophagia</taxon>
        <taxon>Cytophagales</taxon>
        <taxon>Marivirgaceae</taxon>
        <taxon>Marivirga</taxon>
    </lineage>
</organism>
<keyword evidence="6" id="KW-1185">Reference proteome</keyword>
<reference evidence="6" key="1">
    <citation type="submission" date="2017-04" db="EMBL/GenBank/DDBJ databases">
        <authorList>
            <person name="Varghese N."/>
            <person name="Submissions S."/>
        </authorList>
    </citation>
    <scope>NUCLEOTIDE SEQUENCE [LARGE SCALE GENOMIC DNA]</scope>
    <source>
        <strain evidence="6">DSM 4125</strain>
    </source>
</reference>
<dbReference type="Proteomes" id="UP000193804">
    <property type="component" value="Unassembled WGS sequence"/>
</dbReference>
<evidence type="ECO:0000313" key="6">
    <source>
        <dbReference type="Proteomes" id="UP000193804"/>
    </source>
</evidence>
<evidence type="ECO:0000313" key="5">
    <source>
        <dbReference type="EMBL" id="SMG38305.1"/>
    </source>
</evidence>
<dbReference type="AlphaFoldDB" id="A0A1X7KAV2"/>
<keyword evidence="3" id="KW-0998">Cell outer membrane</keyword>
<name>A0A1X7KAV2_9BACT</name>
<dbReference type="Pfam" id="PF13525">
    <property type="entry name" value="YfiO"/>
    <property type="match status" value="1"/>
</dbReference>
<dbReference type="EMBL" id="FXAW01000005">
    <property type="protein sequence ID" value="SMG38305.1"/>
    <property type="molecule type" value="Genomic_DNA"/>
</dbReference>
<evidence type="ECO:0000259" key="4">
    <source>
        <dbReference type="Pfam" id="PF13525"/>
    </source>
</evidence>
<proteinExistence type="predicted"/>
<feature type="domain" description="Outer membrane lipoprotein BamD-like" evidence="4">
    <location>
        <begin position="41"/>
        <end position="187"/>
    </location>
</feature>
<protein>
    <submittedName>
        <fullName evidence="5">Beta-barrel assembly machine subunit BamD</fullName>
    </submittedName>
</protein>
<dbReference type="NCBIfam" id="TIGR03302">
    <property type="entry name" value="OM_YfiO"/>
    <property type="match status" value="1"/>
</dbReference>
<evidence type="ECO:0000256" key="1">
    <source>
        <dbReference type="ARBA" id="ARBA00022729"/>
    </source>
</evidence>
<dbReference type="InterPro" id="IPR017689">
    <property type="entry name" value="BamD"/>
</dbReference>
<dbReference type="OrthoDB" id="9770761at2"/>
<accession>A0A1X7KAV2</accession>
<dbReference type="STRING" id="1028.SAMN05661096_02521"/>
<evidence type="ECO:0000256" key="3">
    <source>
        <dbReference type="ARBA" id="ARBA00023237"/>
    </source>
</evidence>
<dbReference type="Gene3D" id="1.25.40.10">
    <property type="entry name" value="Tetratricopeptide repeat domain"/>
    <property type="match status" value="1"/>
</dbReference>
<evidence type="ECO:0000256" key="2">
    <source>
        <dbReference type="ARBA" id="ARBA00023136"/>
    </source>
</evidence>
<dbReference type="InterPro" id="IPR039565">
    <property type="entry name" value="BamD-like"/>
</dbReference>
<dbReference type="InterPro" id="IPR011990">
    <property type="entry name" value="TPR-like_helical_dom_sf"/>
</dbReference>
<sequence length="280" mass="33239">MYICTLMRNSYKNLLLITLITVLITACSDFRKLRKSDDWEKKYDAAINYYEQGEYYRANVLLEQILPIIKGSEKAEIANFYYGYTYYYQGQYLLASHYFKTFYDTFNRSQFAEEARFMFGYSLFQDSPRYNLDQVSSKEAIVALQGFINLYPNSKFVPKADAALGQLRSKLERKAYEKALLYYDLKKFMTGEYLKASLVEFDNFQDDFPGSSFTEEIQYLEIEAMYNLAEVSIYSVKKERYLEAISFYETFIETYENSKYLKKAQDIYEDCLEQIRKLNS</sequence>